<proteinExistence type="predicted"/>
<reference evidence="3 4" key="1">
    <citation type="submission" date="2019-12" db="EMBL/GenBank/DDBJ databases">
        <authorList>
            <person name="Floudas D."/>
            <person name="Bentzer J."/>
            <person name="Ahren D."/>
            <person name="Johansson T."/>
            <person name="Persson P."/>
            <person name="Tunlid A."/>
        </authorList>
    </citation>
    <scope>NUCLEOTIDE SEQUENCE [LARGE SCALE GENOMIC DNA]</scope>
    <source>
        <strain evidence="3 4">CBS 102.39</strain>
    </source>
</reference>
<evidence type="ECO:0000313" key="3">
    <source>
        <dbReference type="EMBL" id="KAF4620854.1"/>
    </source>
</evidence>
<feature type="compositionally biased region" description="Polar residues" evidence="1">
    <location>
        <begin position="302"/>
        <end position="313"/>
    </location>
</feature>
<dbReference type="Pfam" id="PF00651">
    <property type="entry name" value="BTB"/>
    <property type="match status" value="1"/>
</dbReference>
<dbReference type="Proteomes" id="UP000521872">
    <property type="component" value="Unassembled WGS sequence"/>
</dbReference>
<name>A0A8H4R037_9AGAR</name>
<comment type="caution">
    <text evidence="3">The sequence shown here is derived from an EMBL/GenBank/DDBJ whole genome shotgun (WGS) entry which is preliminary data.</text>
</comment>
<dbReference type="Gene3D" id="3.30.710.10">
    <property type="entry name" value="Potassium Channel Kv1.1, Chain A"/>
    <property type="match status" value="1"/>
</dbReference>
<gene>
    <name evidence="3" type="ORF">D9613_001055</name>
</gene>
<evidence type="ECO:0000256" key="1">
    <source>
        <dbReference type="SAM" id="MobiDB-lite"/>
    </source>
</evidence>
<dbReference type="SUPFAM" id="SSF54695">
    <property type="entry name" value="POZ domain"/>
    <property type="match status" value="1"/>
</dbReference>
<accession>A0A8H4R037</accession>
<feature type="compositionally biased region" description="Low complexity" evidence="1">
    <location>
        <begin position="269"/>
        <end position="279"/>
    </location>
</feature>
<organism evidence="3 4">
    <name type="scientific">Agrocybe pediades</name>
    <dbReference type="NCBI Taxonomy" id="84607"/>
    <lineage>
        <taxon>Eukaryota</taxon>
        <taxon>Fungi</taxon>
        <taxon>Dikarya</taxon>
        <taxon>Basidiomycota</taxon>
        <taxon>Agaricomycotina</taxon>
        <taxon>Agaricomycetes</taxon>
        <taxon>Agaricomycetidae</taxon>
        <taxon>Agaricales</taxon>
        <taxon>Agaricineae</taxon>
        <taxon>Strophariaceae</taxon>
        <taxon>Agrocybe</taxon>
    </lineage>
</organism>
<feature type="compositionally biased region" description="Low complexity" evidence="1">
    <location>
        <begin position="390"/>
        <end position="399"/>
    </location>
</feature>
<keyword evidence="4" id="KW-1185">Reference proteome</keyword>
<evidence type="ECO:0000259" key="2">
    <source>
        <dbReference type="PROSITE" id="PS50097"/>
    </source>
</evidence>
<dbReference type="EMBL" id="JAACJL010000015">
    <property type="protein sequence ID" value="KAF4620854.1"/>
    <property type="molecule type" value="Genomic_DNA"/>
</dbReference>
<evidence type="ECO:0000313" key="4">
    <source>
        <dbReference type="Proteomes" id="UP000521872"/>
    </source>
</evidence>
<dbReference type="InterPro" id="IPR000210">
    <property type="entry name" value="BTB/POZ_dom"/>
</dbReference>
<feature type="compositionally biased region" description="Low complexity" evidence="1">
    <location>
        <begin position="237"/>
        <end position="257"/>
    </location>
</feature>
<feature type="compositionally biased region" description="Low complexity" evidence="1">
    <location>
        <begin position="349"/>
        <end position="368"/>
    </location>
</feature>
<dbReference type="AlphaFoldDB" id="A0A8H4R037"/>
<feature type="compositionally biased region" description="Low complexity" evidence="1">
    <location>
        <begin position="413"/>
        <end position="495"/>
    </location>
</feature>
<sequence>MATLSLSTAANGNIESIKRHELYYIPTADLCVLVEHVQFRIHRYFLERESTYFMRELAPTNKILSPSPLSGLPGSTESASIILDKLTADQFAQFLWVFYNPIYSPYDADVPTWSTILSLATRWEFPNIHDLCVRELEKLPMTDVQRIKLYQENRVDRNVLIPRYAALCQRPEPLTMEEGMELGMQTFAMIAAGRERVRWNARLPNGAMSPVSPPVDAKTEEIEEVVRTLFAIPPPQSSGAGAAATSSGALQSTATGTPKSTSTAPPRPLQTTQPATAKQPPAPLQVNIAKQEDKPAPAAASNKPTAQTPSTPLTGKKNKQQAAKVKETIPQTPQTPTKAAGPQPWPTPTKENSNSKTKGTTKTTTEGKGAANESPKQKDKQQESVKDDSAAASGALASSNDKTLPDVPASDLPVDSTTTPAPAPVDSSSASTTVDPAAANPPADSSTDSSKPTDTIDTTTTSTSTDPAPTNDANANTNPPNDTTTPTITADTNPIVPIPTDSNTTAAATTLISDDLSKLDDKTLDPTSATVQIDLLGDATGADPIGAVANVITGTGERDWSGIFGTNGQSTAASETQAERGEDAAGVNVTKLFDFSGGWDS</sequence>
<feature type="region of interest" description="Disordered" evidence="1">
    <location>
        <begin position="233"/>
        <end position="502"/>
    </location>
</feature>
<dbReference type="PROSITE" id="PS50097">
    <property type="entry name" value="BTB"/>
    <property type="match status" value="1"/>
</dbReference>
<dbReference type="InterPro" id="IPR011333">
    <property type="entry name" value="SKP1/BTB/POZ_sf"/>
</dbReference>
<feature type="compositionally biased region" description="Basic and acidic residues" evidence="1">
    <location>
        <begin position="375"/>
        <end position="389"/>
    </location>
</feature>
<feature type="domain" description="BTB" evidence="2">
    <location>
        <begin position="28"/>
        <end position="100"/>
    </location>
</feature>
<protein>
    <recommendedName>
        <fullName evidence="2">BTB domain-containing protein</fullName>
    </recommendedName>
</protein>